<sequence>MVGVAGRTKACAACYRRHIKCDEAQPSCMRCQKANIPCPGPQADPFISFEAGQKGLRRLWNGKRAAEQRTPTKSVFLARNGLDFVSWPQDESCISYARASLPQVWCDVPEGSISGEMNASHGITDNLVQYTLVALARTLFGYRSGEQPLLNRGLALYGQVLSALQKALMQPDLVERTGTLEAVILLRYFDSFVPSHVDAWVQHSLGVEKLLQVRGPESHQAPIPRKLLERARPLVIMACLRQQTSTILADEEWLSIPWAGEVGSKSQTELLVDIFAGLPAALYGQSTDRRQRRPPPAECADIRARASALLRRLQTWRAGWVEQVQRQNPDNGQHVLRHTSSLPSSFPCLGSFYAGHATELALHSAVCLITIDKAFGQELDALCCTQCIQQPSFPQTTGHRYPHIRSTTTIKSTDIVEMYHSALAEACTLVGYYGPSPSLDADAVKTLIYLRQVWVATRRLKCSMAVWFNDAMKSVMTNSSAQLPLFLYQ</sequence>
<evidence type="ECO:0000256" key="3">
    <source>
        <dbReference type="ARBA" id="ARBA00023163"/>
    </source>
</evidence>
<keyword evidence="2" id="KW-0238">DNA-binding</keyword>
<evidence type="ECO:0000313" key="6">
    <source>
        <dbReference type="EMBL" id="KIV85987.1"/>
    </source>
</evidence>
<accession>A0A0D1YTR4</accession>
<proteinExistence type="predicted"/>
<dbReference type="PANTHER" id="PTHR38111:SF2">
    <property type="entry name" value="FINGER DOMAIN PROTEIN, PUTATIVE (AFU_ORTHOLOGUE AFUA_1G01560)-RELATED"/>
    <property type="match status" value="1"/>
</dbReference>
<dbReference type="InterPro" id="IPR036864">
    <property type="entry name" value="Zn2-C6_fun-type_DNA-bd_sf"/>
</dbReference>
<evidence type="ECO:0000259" key="5">
    <source>
        <dbReference type="PROSITE" id="PS50048"/>
    </source>
</evidence>
<dbReference type="AlphaFoldDB" id="A0A0D1YTR4"/>
<dbReference type="GO" id="GO:0003677">
    <property type="term" value="F:DNA binding"/>
    <property type="evidence" value="ECO:0007669"/>
    <property type="project" value="UniProtKB-KW"/>
</dbReference>
<evidence type="ECO:0000256" key="4">
    <source>
        <dbReference type="ARBA" id="ARBA00023242"/>
    </source>
</evidence>
<dbReference type="HOGENOM" id="CLU_021599_5_2_1"/>
<dbReference type="STRING" id="1016849.A0A0D1YTR4"/>
<dbReference type="PROSITE" id="PS50048">
    <property type="entry name" value="ZN2_CY6_FUNGAL_2"/>
    <property type="match status" value="1"/>
</dbReference>
<feature type="domain" description="Zn(2)-C6 fungal-type" evidence="5">
    <location>
        <begin position="10"/>
        <end position="38"/>
    </location>
</feature>
<keyword evidence="3" id="KW-0804">Transcription</keyword>
<dbReference type="GO" id="GO:0000981">
    <property type="term" value="F:DNA-binding transcription factor activity, RNA polymerase II-specific"/>
    <property type="evidence" value="ECO:0007669"/>
    <property type="project" value="InterPro"/>
</dbReference>
<organism evidence="6 7">
    <name type="scientific">Exophiala sideris</name>
    <dbReference type="NCBI Taxonomy" id="1016849"/>
    <lineage>
        <taxon>Eukaryota</taxon>
        <taxon>Fungi</taxon>
        <taxon>Dikarya</taxon>
        <taxon>Ascomycota</taxon>
        <taxon>Pezizomycotina</taxon>
        <taxon>Eurotiomycetes</taxon>
        <taxon>Chaetothyriomycetidae</taxon>
        <taxon>Chaetothyriales</taxon>
        <taxon>Herpotrichiellaceae</taxon>
        <taxon>Exophiala</taxon>
    </lineage>
</organism>
<dbReference type="PANTHER" id="PTHR38111">
    <property type="entry name" value="ZN(2)-C6 FUNGAL-TYPE DOMAIN-CONTAINING PROTEIN-RELATED"/>
    <property type="match status" value="1"/>
</dbReference>
<evidence type="ECO:0000313" key="7">
    <source>
        <dbReference type="Proteomes" id="UP000053599"/>
    </source>
</evidence>
<gene>
    <name evidence="6" type="ORF">PV11_01632</name>
</gene>
<name>A0A0D1YTR4_9EURO</name>
<dbReference type="SUPFAM" id="SSF57701">
    <property type="entry name" value="Zn2/Cys6 DNA-binding domain"/>
    <property type="match status" value="1"/>
</dbReference>
<dbReference type="OrthoDB" id="3525185at2759"/>
<reference evidence="6 7" key="1">
    <citation type="submission" date="2015-01" db="EMBL/GenBank/DDBJ databases">
        <title>The Genome Sequence of Exophiala sideris CBS121828.</title>
        <authorList>
            <consortium name="The Broad Institute Genomics Platform"/>
            <person name="Cuomo C."/>
            <person name="de Hoog S."/>
            <person name="Gorbushina A."/>
            <person name="Stielow B."/>
            <person name="Teixiera M."/>
            <person name="Abouelleil A."/>
            <person name="Chapman S.B."/>
            <person name="Priest M."/>
            <person name="Young S.K."/>
            <person name="Wortman J."/>
            <person name="Nusbaum C."/>
            <person name="Birren B."/>
        </authorList>
    </citation>
    <scope>NUCLEOTIDE SEQUENCE [LARGE SCALE GENOMIC DNA]</scope>
    <source>
        <strain evidence="6 7">CBS 121828</strain>
    </source>
</reference>
<keyword evidence="4" id="KW-0539">Nucleus</keyword>
<dbReference type="EMBL" id="KN846951">
    <property type="protein sequence ID" value="KIV85987.1"/>
    <property type="molecule type" value="Genomic_DNA"/>
</dbReference>
<dbReference type="InterPro" id="IPR001138">
    <property type="entry name" value="Zn2Cys6_DnaBD"/>
</dbReference>
<dbReference type="Gene3D" id="4.10.240.10">
    <property type="entry name" value="Zn(2)-C6 fungal-type DNA-binding domain"/>
    <property type="match status" value="1"/>
</dbReference>
<keyword evidence="1" id="KW-0805">Transcription regulation</keyword>
<dbReference type="InterPro" id="IPR053178">
    <property type="entry name" value="Osmoadaptation_assoc"/>
</dbReference>
<evidence type="ECO:0000256" key="2">
    <source>
        <dbReference type="ARBA" id="ARBA00023125"/>
    </source>
</evidence>
<dbReference type="Pfam" id="PF00172">
    <property type="entry name" value="Zn_clus"/>
    <property type="match status" value="1"/>
</dbReference>
<dbReference type="GO" id="GO:0008270">
    <property type="term" value="F:zinc ion binding"/>
    <property type="evidence" value="ECO:0007669"/>
    <property type="project" value="InterPro"/>
</dbReference>
<dbReference type="CDD" id="cd00067">
    <property type="entry name" value="GAL4"/>
    <property type="match status" value="1"/>
</dbReference>
<evidence type="ECO:0000256" key="1">
    <source>
        <dbReference type="ARBA" id="ARBA00023015"/>
    </source>
</evidence>
<dbReference type="Proteomes" id="UP000053599">
    <property type="component" value="Unassembled WGS sequence"/>
</dbReference>
<dbReference type="SMART" id="SM00066">
    <property type="entry name" value="GAL4"/>
    <property type="match status" value="1"/>
</dbReference>
<protein>
    <recommendedName>
        <fullName evidence="5">Zn(2)-C6 fungal-type domain-containing protein</fullName>
    </recommendedName>
</protein>